<dbReference type="GO" id="GO:0009252">
    <property type="term" value="P:peptidoglycan biosynthetic process"/>
    <property type="evidence" value="ECO:0007669"/>
    <property type="project" value="UniProtKB-UniRule"/>
</dbReference>
<dbReference type="PANTHER" id="PTHR23132:SF23">
    <property type="entry name" value="D-ALANINE--D-ALANINE LIGASE B"/>
    <property type="match status" value="1"/>
</dbReference>
<keyword evidence="4" id="KW-0573">Peptidoglycan synthesis</keyword>
<evidence type="ECO:0000256" key="3">
    <source>
        <dbReference type="ARBA" id="ARBA00023316"/>
    </source>
</evidence>
<dbReference type="InterPro" id="IPR011095">
    <property type="entry name" value="Dala_Dala_lig_C"/>
</dbReference>
<dbReference type="InterPro" id="IPR011127">
    <property type="entry name" value="Dala_Dala_lig_N"/>
</dbReference>
<dbReference type="Pfam" id="PF01820">
    <property type="entry name" value="Dala_Dala_lig_N"/>
    <property type="match status" value="1"/>
</dbReference>
<comment type="catalytic activity">
    <reaction evidence="4">
        <text>2 D-alanine + ATP = D-alanyl-D-alanine + ADP + phosphate + H(+)</text>
        <dbReference type="Rhea" id="RHEA:11224"/>
        <dbReference type="ChEBI" id="CHEBI:15378"/>
        <dbReference type="ChEBI" id="CHEBI:30616"/>
        <dbReference type="ChEBI" id="CHEBI:43474"/>
        <dbReference type="ChEBI" id="CHEBI:57416"/>
        <dbReference type="ChEBI" id="CHEBI:57822"/>
        <dbReference type="ChEBI" id="CHEBI:456216"/>
        <dbReference type="EC" id="6.3.2.4"/>
    </reaction>
</comment>
<feature type="binding site" evidence="6">
    <location>
        <position position="270"/>
    </location>
    <ligand>
        <name>Mg(2+)</name>
        <dbReference type="ChEBI" id="CHEBI:18420"/>
        <label>1</label>
    </ligand>
</feature>
<dbReference type="PROSITE" id="PS50975">
    <property type="entry name" value="ATP_GRASP"/>
    <property type="match status" value="1"/>
</dbReference>
<evidence type="ECO:0000313" key="9">
    <source>
        <dbReference type="EMBL" id="TCO24711.1"/>
    </source>
</evidence>
<reference evidence="9 10" key="1">
    <citation type="journal article" date="2015" name="Stand. Genomic Sci.">
        <title>Genomic Encyclopedia of Bacterial and Archaeal Type Strains, Phase III: the genomes of soil and plant-associated and newly described type strains.</title>
        <authorList>
            <person name="Whitman W.B."/>
            <person name="Woyke T."/>
            <person name="Klenk H.P."/>
            <person name="Zhou Y."/>
            <person name="Lilburn T.G."/>
            <person name="Beck B.J."/>
            <person name="De Vos P."/>
            <person name="Vandamme P."/>
            <person name="Eisen J.A."/>
            <person name="Garrity G."/>
            <person name="Hugenholtz P."/>
            <person name="Kyrpides N.C."/>
        </authorList>
    </citation>
    <scope>NUCLEOTIDE SEQUENCE [LARGE SCALE GENOMIC DNA]</scope>
    <source>
        <strain evidence="9 10">VKM Ac-2572</strain>
    </source>
</reference>
<feature type="binding site" evidence="6">
    <location>
        <position position="283"/>
    </location>
    <ligand>
        <name>Mg(2+)</name>
        <dbReference type="ChEBI" id="CHEBI:18420"/>
        <label>1</label>
    </ligand>
</feature>
<comment type="pathway">
    <text evidence="4">Cell wall biogenesis; peptidoglycan biosynthesis.</text>
</comment>
<dbReference type="InterPro" id="IPR011761">
    <property type="entry name" value="ATP-grasp"/>
</dbReference>
<evidence type="ECO:0000256" key="7">
    <source>
        <dbReference type="PROSITE-ProRule" id="PRU00409"/>
    </source>
</evidence>
<dbReference type="PANTHER" id="PTHR23132">
    <property type="entry name" value="D-ALANINE--D-ALANINE LIGASE"/>
    <property type="match status" value="1"/>
</dbReference>
<dbReference type="InterPro" id="IPR013815">
    <property type="entry name" value="ATP_grasp_subdomain_1"/>
</dbReference>
<evidence type="ECO:0000256" key="2">
    <source>
        <dbReference type="ARBA" id="ARBA00022598"/>
    </source>
</evidence>
<dbReference type="GO" id="GO:0071555">
    <property type="term" value="P:cell wall organization"/>
    <property type="evidence" value="ECO:0007669"/>
    <property type="project" value="UniProtKB-KW"/>
</dbReference>
<evidence type="ECO:0000256" key="1">
    <source>
        <dbReference type="ARBA" id="ARBA00010871"/>
    </source>
</evidence>
<organism evidence="9 10">
    <name type="scientific">Kribbella steppae</name>
    <dbReference type="NCBI Taxonomy" id="2512223"/>
    <lineage>
        <taxon>Bacteria</taxon>
        <taxon>Bacillati</taxon>
        <taxon>Actinomycetota</taxon>
        <taxon>Actinomycetes</taxon>
        <taxon>Propionibacteriales</taxon>
        <taxon>Kribbellaceae</taxon>
        <taxon>Kribbella</taxon>
    </lineage>
</organism>
<dbReference type="GO" id="GO:0008716">
    <property type="term" value="F:D-alanine-D-alanine ligase activity"/>
    <property type="evidence" value="ECO:0007669"/>
    <property type="project" value="UniProtKB-UniRule"/>
</dbReference>
<dbReference type="PIRSF" id="PIRSF039102">
    <property type="entry name" value="Ddl/VanB"/>
    <property type="match status" value="1"/>
</dbReference>
<dbReference type="SUPFAM" id="SSF52440">
    <property type="entry name" value="PreATP-grasp domain"/>
    <property type="match status" value="1"/>
</dbReference>
<dbReference type="AlphaFoldDB" id="A0A4R2HBK5"/>
<feature type="active site" evidence="5">
    <location>
        <position position="23"/>
    </location>
</feature>
<proteinExistence type="inferred from homology"/>
<dbReference type="Gene3D" id="3.30.470.20">
    <property type="entry name" value="ATP-grasp fold, B domain"/>
    <property type="match status" value="1"/>
</dbReference>
<dbReference type="HAMAP" id="MF_00047">
    <property type="entry name" value="Dala_Dala_lig"/>
    <property type="match status" value="1"/>
</dbReference>
<evidence type="ECO:0000259" key="8">
    <source>
        <dbReference type="PROSITE" id="PS50975"/>
    </source>
</evidence>
<dbReference type="Proteomes" id="UP000294508">
    <property type="component" value="Unassembled WGS sequence"/>
</dbReference>
<dbReference type="InterPro" id="IPR016185">
    <property type="entry name" value="PreATP-grasp_dom_sf"/>
</dbReference>
<name>A0A4R2HBK5_9ACTN</name>
<feature type="active site" evidence="5">
    <location>
        <position position="159"/>
    </location>
</feature>
<dbReference type="InterPro" id="IPR005905">
    <property type="entry name" value="D_ala_D_ala"/>
</dbReference>
<keyword evidence="4" id="KW-0133">Cell shape</keyword>
<dbReference type="GO" id="GO:0008360">
    <property type="term" value="P:regulation of cell shape"/>
    <property type="evidence" value="ECO:0007669"/>
    <property type="project" value="UniProtKB-KW"/>
</dbReference>
<dbReference type="EC" id="6.3.2.4" evidence="4"/>
<dbReference type="GO" id="GO:0046872">
    <property type="term" value="F:metal ion binding"/>
    <property type="evidence" value="ECO:0007669"/>
    <property type="project" value="UniProtKB-KW"/>
</dbReference>
<evidence type="ECO:0000313" key="10">
    <source>
        <dbReference type="Proteomes" id="UP000294508"/>
    </source>
</evidence>
<dbReference type="NCBIfam" id="NF002378">
    <property type="entry name" value="PRK01372.1"/>
    <property type="match status" value="1"/>
</dbReference>
<dbReference type="Pfam" id="PF07478">
    <property type="entry name" value="Dala_Dala_lig_C"/>
    <property type="match status" value="1"/>
</dbReference>
<evidence type="ECO:0000256" key="4">
    <source>
        <dbReference type="HAMAP-Rule" id="MF_00047"/>
    </source>
</evidence>
<keyword evidence="7" id="KW-0067">ATP-binding</keyword>
<dbReference type="EMBL" id="SLWN01000008">
    <property type="protein sequence ID" value="TCO24711.1"/>
    <property type="molecule type" value="Genomic_DNA"/>
</dbReference>
<dbReference type="Gene3D" id="3.30.1490.20">
    <property type="entry name" value="ATP-grasp fold, A domain"/>
    <property type="match status" value="1"/>
</dbReference>
<comment type="function">
    <text evidence="4">Cell wall formation.</text>
</comment>
<dbReference type="GO" id="GO:0005737">
    <property type="term" value="C:cytoplasm"/>
    <property type="evidence" value="ECO:0007669"/>
    <property type="project" value="UniProtKB-SubCell"/>
</dbReference>
<comment type="subcellular location">
    <subcellularLocation>
        <location evidence="4">Cytoplasm</location>
    </subcellularLocation>
</comment>
<comment type="similarity">
    <text evidence="1 4">Belongs to the D-alanine--D-alanine ligase family.</text>
</comment>
<accession>A0A4R2HBK5</accession>
<dbReference type="Gene3D" id="3.40.50.20">
    <property type="match status" value="1"/>
</dbReference>
<keyword evidence="6" id="KW-0460">Magnesium</keyword>
<comment type="cofactor">
    <cofactor evidence="6">
        <name>Mg(2+)</name>
        <dbReference type="ChEBI" id="CHEBI:18420"/>
    </cofactor>
    <cofactor evidence="6">
        <name>Mn(2+)</name>
        <dbReference type="ChEBI" id="CHEBI:29035"/>
    </cofactor>
    <text evidence="6">Binds 2 magnesium or manganese ions per subunit.</text>
</comment>
<evidence type="ECO:0000256" key="5">
    <source>
        <dbReference type="PIRSR" id="PIRSR039102-1"/>
    </source>
</evidence>
<keyword evidence="10" id="KW-1185">Reference proteome</keyword>
<dbReference type="UniPathway" id="UPA00219"/>
<feature type="binding site" evidence="6">
    <location>
        <position position="283"/>
    </location>
    <ligand>
        <name>Mg(2+)</name>
        <dbReference type="ChEBI" id="CHEBI:18420"/>
        <label>2</label>
    </ligand>
</feature>
<sequence>MIGIFVMSDLGRVLVLAGGLSHERDVSLRSGRRVADALRSVGVEVEQRDVDANLVERLRDDPPDAVFPVLHGVTGEDGALRQVLDLYGVPYVGAAAAACRTAFDKPVASTMVGAAGLNTPTSVVLGHDTFRELGATSLMEAVIRQVGLPLVVKPARGGSALGASIVRSVDELPSAMVNCYAYGPVALIEQYIDGTEVAVTVVDTGDGPRALPAVEIRPDSGFYDYEARYTAGATQFVVPAGVSADVAEACAKAAVTAHEALGLRDLSRSDLVIDADGVPWFLEVNVAPGMTETSLVPLAAEAAGIELGVLCRDLLAAAAAR</sequence>
<keyword evidence="4" id="KW-0963">Cytoplasm</keyword>
<keyword evidence="6" id="KW-0479">Metal-binding</keyword>
<comment type="caution">
    <text evidence="9">The sequence shown here is derived from an EMBL/GenBank/DDBJ whole genome shotgun (WGS) entry which is preliminary data.</text>
</comment>
<gene>
    <name evidence="4" type="primary">ddl</name>
    <name evidence="9" type="ORF">EV652_108244</name>
</gene>
<feature type="binding site" evidence="6">
    <location>
        <position position="285"/>
    </location>
    <ligand>
        <name>Mg(2+)</name>
        <dbReference type="ChEBI" id="CHEBI:18420"/>
        <label>2</label>
    </ligand>
</feature>
<feature type="domain" description="ATP-grasp" evidence="8">
    <location>
        <begin position="109"/>
        <end position="316"/>
    </location>
</feature>
<dbReference type="SUPFAM" id="SSF56059">
    <property type="entry name" value="Glutathione synthetase ATP-binding domain-like"/>
    <property type="match status" value="1"/>
</dbReference>
<evidence type="ECO:0000256" key="6">
    <source>
        <dbReference type="PIRSR" id="PIRSR039102-3"/>
    </source>
</evidence>
<keyword evidence="3 4" id="KW-0961">Cell wall biogenesis/degradation</keyword>
<dbReference type="GO" id="GO:0005524">
    <property type="term" value="F:ATP binding"/>
    <property type="evidence" value="ECO:0007669"/>
    <property type="project" value="UniProtKB-UniRule"/>
</dbReference>
<keyword evidence="6" id="KW-0464">Manganese</keyword>
<feature type="active site" evidence="5">
    <location>
        <position position="294"/>
    </location>
</feature>
<keyword evidence="7" id="KW-0547">Nucleotide-binding</keyword>
<keyword evidence="2 4" id="KW-0436">Ligase</keyword>
<protein>
    <recommendedName>
        <fullName evidence="4">D-alanine--D-alanine ligase</fullName>
        <ecNumber evidence="4">6.3.2.4</ecNumber>
    </recommendedName>
    <alternativeName>
        <fullName evidence="4">D-Ala-D-Ala ligase</fullName>
    </alternativeName>
    <alternativeName>
        <fullName evidence="4">D-alanylalanine synthetase</fullName>
    </alternativeName>
</protein>